<dbReference type="AlphaFoldDB" id="A0A0K9GWQ4"/>
<evidence type="ECO:0000313" key="12">
    <source>
        <dbReference type="Proteomes" id="UP000037146"/>
    </source>
</evidence>
<dbReference type="GO" id="GO:0006782">
    <property type="term" value="P:protoporphyrinogen IX biosynthetic process"/>
    <property type="evidence" value="ECO:0007669"/>
    <property type="project" value="UniProtKB-UniRule"/>
</dbReference>
<evidence type="ECO:0000256" key="8">
    <source>
        <dbReference type="ARBA" id="ARBA00048617"/>
    </source>
</evidence>
<dbReference type="OrthoDB" id="9815856at2"/>
<proteinExistence type="inferred from homology"/>
<evidence type="ECO:0000256" key="2">
    <source>
        <dbReference type="ARBA" id="ARBA00008133"/>
    </source>
</evidence>
<evidence type="ECO:0000256" key="4">
    <source>
        <dbReference type="ARBA" id="ARBA00023239"/>
    </source>
</evidence>
<comment type="catalytic activity">
    <reaction evidence="8 9">
        <text>hydroxymethylbilane = uroporphyrinogen III + H2O</text>
        <dbReference type="Rhea" id="RHEA:18965"/>
        <dbReference type="ChEBI" id="CHEBI:15377"/>
        <dbReference type="ChEBI" id="CHEBI:57308"/>
        <dbReference type="ChEBI" id="CHEBI:57845"/>
        <dbReference type="EC" id="4.2.1.75"/>
    </reaction>
</comment>
<dbReference type="GO" id="GO:0006780">
    <property type="term" value="P:uroporphyrinogen III biosynthetic process"/>
    <property type="evidence" value="ECO:0007669"/>
    <property type="project" value="UniProtKB-UniRule"/>
</dbReference>
<comment type="function">
    <text evidence="6 9">Catalyzes cyclization of the linear tetrapyrrole, hydroxymethylbilane, to the macrocyclic uroporphyrinogen III.</text>
</comment>
<keyword evidence="4 9" id="KW-0456">Lyase</keyword>
<evidence type="ECO:0000256" key="9">
    <source>
        <dbReference type="RuleBase" id="RU366031"/>
    </source>
</evidence>
<keyword evidence="5 9" id="KW-0627">Porphyrin biosynthesis</keyword>
<organism evidence="11 12">
    <name type="scientific">Peribacillus loiseleuriae</name>
    <dbReference type="NCBI Taxonomy" id="1679170"/>
    <lineage>
        <taxon>Bacteria</taxon>
        <taxon>Bacillati</taxon>
        <taxon>Bacillota</taxon>
        <taxon>Bacilli</taxon>
        <taxon>Bacillales</taxon>
        <taxon>Bacillaceae</taxon>
        <taxon>Peribacillus</taxon>
    </lineage>
</organism>
<dbReference type="UniPathway" id="UPA00251">
    <property type="reaction ID" value="UER00320"/>
</dbReference>
<protein>
    <recommendedName>
        <fullName evidence="7 9">Uroporphyrinogen-III synthase</fullName>
        <ecNumber evidence="3 9">4.2.1.75</ecNumber>
    </recommendedName>
</protein>
<dbReference type="EMBL" id="LFZW01000001">
    <property type="protein sequence ID" value="KMY51124.1"/>
    <property type="molecule type" value="Genomic_DNA"/>
</dbReference>
<evidence type="ECO:0000256" key="1">
    <source>
        <dbReference type="ARBA" id="ARBA00004772"/>
    </source>
</evidence>
<name>A0A0K9GWQ4_9BACI</name>
<dbReference type="GO" id="GO:0004852">
    <property type="term" value="F:uroporphyrinogen-III synthase activity"/>
    <property type="evidence" value="ECO:0007669"/>
    <property type="project" value="UniProtKB-UniRule"/>
</dbReference>
<dbReference type="CDD" id="cd06578">
    <property type="entry name" value="HemD"/>
    <property type="match status" value="1"/>
</dbReference>
<dbReference type="Gene3D" id="3.40.50.10090">
    <property type="match status" value="2"/>
</dbReference>
<comment type="pathway">
    <text evidence="1 9">Porphyrin-containing compound metabolism; protoporphyrin-IX biosynthesis; coproporphyrinogen-III from 5-aminolevulinate: step 3/4.</text>
</comment>
<evidence type="ECO:0000256" key="6">
    <source>
        <dbReference type="ARBA" id="ARBA00037589"/>
    </source>
</evidence>
<reference evidence="12" key="1">
    <citation type="submission" date="2015-07" db="EMBL/GenBank/DDBJ databases">
        <title>Genome sequencing project for genomic taxonomy and phylogenomics of Bacillus-like bacteria.</title>
        <authorList>
            <person name="Liu B."/>
            <person name="Wang J."/>
            <person name="Zhu Y."/>
            <person name="Liu G."/>
            <person name="Chen Q."/>
            <person name="Chen Z."/>
            <person name="Lan J."/>
            <person name="Che J."/>
            <person name="Ge C."/>
            <person name="Shi H."/>
            <person name="Pan Z."/>
            <person name="Liu X."/>
        </authorList>
    </citation>
    <scope>NUCLEOTIDE SEQUENCE [LARGE SCALE GENOMIC DNA]</scope>
    <source>
        <strain evidence="12">FJAT-27997</strain>
    </source>
</reference>
<dbReference type="SUPFAM" id="SSF69618">
    <property type="entry name" value="HemD-like"/>
    <property type="match status" value="1"/>
</dbReference>
<evidence type="ECO:0000313" key="11">
    <source>
        <dbReference type="EMBL" id="KMY51124.1"/>
    </source>
</evidence>
<evidence type="ECO:0000259" key="10">
    <source>
        <dbReference type="Pfam" id="PF02602"/>
    </source>
</evidence>
<comment type="similarity">
    <text evidence="2 9">Belongs to the uroporphyrinogen-III synthase family.</text>
</comment>
<accession>A0A0K9GWQ4</accession>
<evidence type="ECO:0000256" key="5">
    <source>
        <dbReference type="ARBA" id="ARBA00023244"/>
    </source>
</evidence>
<dbReference type="Pfam" id="PF02602">
    <property type="entry name" value="HEM4"/>
    <property type="match status" value="1"/>
</dbReference>
<evidence type="ECO:0000256" key="3">
    <source>
        <dbReference type="ARBA" id="ARBA00013109"/>
    </source>
</evidence>
<dbReference type="STRING" id="1679170.AC625_17605"/>
<gene>
    <name evidence="11" type="ORF">AC625_17605</name>
</gene>
<dbReference type="Proteomes" id="UP000037146">
    <property type="component" value="Unassembled WGS sequence"/>
</dbReference>
<comment type="caution">
    <text evidence="11">The sequence shown here is derived from an EMBL/GenBank/DDBJ whole genome shotgun (WGS) entry which is preliminary data.</text>
</comment>
<dbReference type="InterPro" id="IPR036108">
    <property type="entry name" value="4pyrrol_syn_uPrphyn_synt_sf"/>
</dbReference>
<feature type="domain" description="Tetrapyrrole biosynthesis uroporphyrinogen III synthase" evidence="10">
    <location>
        <begin position="23"/>
        <end position="248"/>
    </location>
</feature>
<sequence>MNESGPLKGSHVLITRGKSQAASLVEKVESYGGDAVVVPLIDFILPDNVEQLNHYIRHIHEYDWLILTSQNGVDYFFRLLEEQAPVKLPRIAVIGSKTEEYLMSRGYSPDFVPLHFVAEAFVEEFNPMLKRGSRVLIAKGNLARTVIAEKIREAGAQCQEMIIYQTVLPEESEQQLLDLLSLERLNIVTFTSSSTVHHFMKIVKKHNLQANLDKLIFACIGPIALKTAESYGLSVAVCPEVYTAEAMIDCLVEYITRKHTK</sequence>
<dbReference type="InterPro" id="IPR003754">
    <property type="entry name" value="4pyrrol_synth_uPrphyn_synth"/>
</dbReference>
<evidence type="ECO:0000256" key="7">
    <source>
        <dbReference type="ARBA" id="ARBA00040167"/>
    </source>
</evidence>
<dbReference type="PANTHER" id="PTHR38042:SF1">
    <property type="entry name" value="UROPORPHYRINOGEN-III SYNTHASE, CHLOROPLASTIC"/>
    <property type="match status" value="1"/>
</dbReference>
<dbReference type="PANTHER" id="PTHR38042">
    <property type="entry name" value="UROPORPHYRINOGEN-III SYNTHASE, CHLOROPLASTIC"/>
    <property type="match status" value="1"/>
</dbReference>
<dbReference type="PATRIC" id="fig|1679170.3.peg.4000"/>
<keyword evidence="12" id="KW-1185">Reference proteome</keyword>
<dbReference type="InterPro" id="IPR039793">
    <property type="entry name" value="UROS/Hem4"/>
</dbReference>
<dbReference type="EC" id="4.2.1.75" evidence="3 9"/>
<dbReference type="RefSeq" id="WP_049682474.1">
    <property type="nucleotide sequence ID" value="NZ_LFZW01000001.1"/>
</dbReference>